<organism evidence="1 2">
    <name type="scientific">Hibiscus sabdariffa</name>
    <name type="common">roselle</name>
    <dbReference type="NCBI Taxonomy" id="183260"/>
    <lineage>
        <taxon>Eukaryota</taxon>
        <taxon>Viridiplantae</taxon>
        <taxon>Streptophyta</taxon>
        <taxon>Embryophyta</taxon>
        <taxon>Tracheophyta</taxon>
        <taxon>Spermatophyta</taxon>
        <taxon>Magnoliopsida</taxon>
        <taxon>eudicotyledons</taxon>
        <taxon>Gunneridae</taxon>
        <taxon>Pentapetalae</taxon>
        <taxon>rosids</taxon>
        <taxon>malvids</taxon>
        <taxon>Malvales</taxon>
        <taxon>Malvaceae</taxon>
        <taxon>Malvoideae</taxon>
        <taxon>Hibiscus</taxon>
    </lineage>
</organism>
<accession>A0ABR2EQJ0</accession>
<evidence type="ECO:0000313" key="1">
    <source>
        <dbReference type="EMBL" id="KAK8562921.1"/>
    </source>
</evidence>
<protein>
    <submittedName>
        <fullName evidence="1">Uncharacterized protein</fullName>
    </submittedName>
</protein>
<keyword evidence="2" id="KW-1185">Reference proteome</keyword>
<evidence type="ECO:0000313" key="2">
    <source>
        <dbReference type="Proteomes" id="UP001472677"/>
    </source>
</evidence>
<name>A0ABR2EQJ0_9ROSI</name>
<proteinExistence type="predicted"/>
<sequence length="70" mass="7710">MGISTFIGDNETAVGKLNPTADSNRGPWDTSLSIFDAPNLQNQVHERSDADNDGFLIAKQQFSNRFLVNL</sequence>
<reference evidence="1 2" key="1">
    <citation type="journal article" date="2024" name="G3 (Bethesda)">
        <title>Genome assembly of Hibiscus sabdariffa L. provides insights into metabolisms of medicinal natural products.</title>
        <authorList>
            <person name="Kim T."/>
        </authorList>
    </citation>
    <scope>NUCLEOTIDE SEQUENCE [LARGE SCALE GENOMIC DNA]</scope>
    <source>
        <strain evidence="1">TK-2024</strain>
        <tissue evidence="1">Old leaves</tissue>
    </source>
</reference>
<comment type="caution">
    <text evidence="1">The sequence shown here is derived from an EMBL/GenBank/DDBJ whole genome shotgun (WGS) entry which is preliminary data.</text>
</comment>
<gene>
    <name evidence="1" type="ORF">V6N12_010985</name>
</gene>
<dbReference type="Proteomes" id="UP001472677">
    <property type="component" value="Unassembled WGS sequence"/>
</dbReference>
<dbReference type="EMBL" id="JBBPBM010000012">
    <property type="protein sequence ID" value="KAK8562921.1"/>
    <property type="molecule type" value="Genomic_DNA"/>
</dbReference>